<dbReference type="Gene3D" id="3.40.710.10">
    <property type="entry name" value="DD-peptidase/beta-lactamase superfamily"/>
    <property type="match status" value="1"/>
</dbReference>
<feature type="domain" description="Beta-lactamase-related" evidence="1">
    <location>
        <begin position="181"/>
        <end position="482"/>
    </location>
</feature>
<reference evidence="2" key="1">
    <citation type="submission" date="2018-05" db="EMBL/GenBank/DDBJ databases">
        <authorList>
            <person name="Lanie J.A."/>
            <person name="Ng W.-L."/>
            <person name="Kazmierczak K.M."/>
            <person name="Andrzejewski T.M."/>
            <person name="Davidsen T.M."/>
            <person name="Wayne K.J."/>
            <person name="Tettelin H."/>
            <person name="Glass J.I."/>
            <person name="Rusch D."/>
            <person name="Podicherti R."/>
            <person name="Tsui H.-C.T."/>
            <person name="Winkler M.E."/>
        </authorList>
    </citation>
    <scope>NUCLEOTIDE SEQUENCE</scope>
</reference>
<dbReference type="PANTHER" id="PTHR43283:SF7">
    <property type="entry name" value="BETA-LACTAMASE-RELATED DOMAIN-CONTAINING PROTEIN"/>
    <property type="match status" value="1"/>
</dbReference>
<evidence type="ECO:0000313" key="2">
    <source>
        <dbReference type="EMBL" id="SUZ92720.1"/>
    </source>
</evidence>
<evidence type="ECO:0000259" key="1">
    <source>
        <dbReference type="Pfam" id="PF00144"/>
    </source>
</evidence>
<dbReference type="InterPro" id="IPR050789">
    <property type="entry name" value="Diverse_Enzym_Activities"/>
</dbReference>
<proteinExistence type="predicted"/>
<dbReference type="InterPro" id="IPR001466">
    <property type="entry name" value="Beta-lactam-related"/>
</dbReference>
<dbReference type="InterPro" id="IPR012338">
    <property type="entry name" value="Beta-lactam/transpept-like"/>
</dbReference>
<dbReference type="AlphaFoldDB" id="A0A381RLJ0"/>
<name>A0A381RLJ0_9ZZZZ</name>
<dbReference type="EMBL" id="UINC01002083">
    <property type="protein sequence ID" value="SUZ92720.1"/>
    <property type="molecule type" value="Genomic_DNA"/>
</dbReference>
<dbReference type="SUPFAM" id="SSF56601">
    <property type="entry name" value="beta-lactamase/transpeptidase-like"/>
    <property type="match status" value="1"/>
</dbReference>
<accession>A0A381RLJ0</accession>
<dbReference type="PROSITE" id="PS51257">
    <property type="entry name" value="PROKAR_LIPOPROTEIN"/>
    <property type="match status" value="1"/>
</dbReference>
<sequence>MKPHVLVRLVALVVVSSLACVDVGSVDSQSASLDSSAGPPTYLTLTGPAKRFCSAIWVSERVREEALYNSVLWTDQQVSDYEGGRLAFNVDEERRVVTASYEGVQARARHFGDQGCVLLPNHSDGVFFTPRAVTSVLPDAASMEWPMGDVLPDEPLPDDVNAELLAEAARVFFANPDDNRAAFLVVHRGQIVSEDYGSGAHRDMQLESWSMGKSLTATLIGRLIQLGSLELWQPAPVPAWQNSDGDPRADIRIADLLRMSSGLRFSNSGTTPEQMSRSFVPGQVDHRLGYVAPIDAFAFSVSRDAEFPPNTVGRYRNSDPWTLGYIVRQTVEHELGEEYLTWPQRSLFDEIGIRRFTLETDPYSNFLLTGYNFGTARNWARIGLLYLQRGVWNGTRLLSEEFVKFVSTPAPAWEDPYYGGLFWLNTADESGRGGRIPSLPADTYNASGAGDQRTYIIPSRELVIVVQSHRSPAAHARDRRDREYEALGLVVKAVDARWNW</sequence>
<gene>
    <name evidence="2" type="ORF">METZ01_LOCUS45574</name>
</gene>
<dbReference type="PANTHER" id="PTHR43283">
    <property type="entry name" value="BETA-LACTAMASE-RELATED"/>
    <property type="match status" value="1"/>
</dbReference>
<organism evidence="2">
    <name type="scientific">marine metagenome</name>
    <dbReference type="NCBI Taxonomy" id="408172"/>
    <lineage>
        <taxon>unclassified sequences</taxon>
        <taxon>metagenomes</taxon>
        <taxon>ecological metagenomes</taxon>
    </lineage>
</organism>
<protein>
    <recommendedName>
        <fullName evidence="1">Beta-lactamase-related domain-containing protein</fullName>
    </recommendedName>
</protein>
<dbReference type="Pfam" id="PF00144">
    <property type="entry name" value="Beta-lactamase"/>
    <property type="match status" value="1"/>
</dbReference>